<dbReference type="Pfam" id="PF00664">
    <property type="entry name" value="ABC_membrane"/>
    <property type="match status" value="1"/>
</dbReference>
<evidence type="ECO:0000259" key="13">
    <source>
        <dbReference type="PROSITE" id="PS50929"/>
    </source>
</evidence>
<dbReference type="PROSITE" id="PS50893">
    <property type="entry name" value="ABC_TRANSPORTER_2"/>
    <property type="match status" value="1"/>
</dbReference>
<dbReference type="InterPro" id="IPR003439">
    <property type="entry name" value="ABC_transporter-like_ATP-bd"/>
</dbReference>
<dbReference type="RefSeq" id="XP_002179870.1">
    <property type="nucleotide sequence ID" value="XM_002179834.1"/>
</dbReference>
<dbReference type="GO" id="GO:0090374">
    <property type="term" value="P:oligopeptide export from mitochondrion"/>
    <property type="evidence" value="ECO:0007669"/>
    <property type="project" value="TreeGrafter"/>
</dbReference>
<evidence type="ECO:0000256" key="11">
    <source>
        <dbReference type="SAM" id="Phobius"/>
    </source>
</evidence>
<evidence type="ECO:0000256" key="2">
    <source>
        <dbReference type="ARBA" id="ARBA00006493"/>
    </source>
</evidence>
<feature type="transmembrane region" description="Helical" evidence="11">
    <location>
        <begin position="188"/>
        <end position="213"/>
    </location>
</feature>
<dbReference type="InParanoid" id="B7FY43"/>
<evidence type="ECO:0000313" key="14">
    <source>
        <dbReference type="EMBL" id="EEC48856.1"/>
    </source>
</evidence>
<dbReference type="KEGG" id="pti:PHATRDRAFT_20026"/>
<dbReference type="PROSITE" id="PS50929">
    <property type="entry name" value="ABC_TM1F"/>
    <property type="match status" value="1"/>
</dbReference>
<dbReference type="FunFam" id="1.20.1560.10:FF:000215">
    <property type="entry name" value="ABC transporter B family member 4"/>
    <property type="match status" value="1"/>
</dbReference>
<keyword evidence="15" id="KW-1185">Reference proteome</keyword>
<feature type="compositionally biased region" description="Polar residues" evidence="10">
    <location>
        <begin position="632"/>
        <end position="646"/>
    </location>
</feature>
<evidence type="ECO:0000256" key="5">
    <source>
        <dbReference type="ARBA" id="ARBA00022741"/>
    </source>
</evidence>
<dbReference type="Proteomes" id="UP000000759">
    <property type="component" value="Chromosome 7"/>
</dbReference>
<dbReference type="SMART" id="SM00382">
    <property type="entry name" value="AAA"/>
    <property type="match status" value="1"/>
</dbReference>
<evidence type="ECO:0000256" key="1">
    <source>
        <dbReference type="ARBA" id="ARBA00004127"/>
    </source>
</evidence>
<organism evidence="14 15">
    <name type="scientific">Phaeodactylum tricornutum (strain CCAP 1055/1)</name>
    <dbReference type="NCBI Taxonomy" id="556484"/>
    <lineage>
        <taxon>Eukaryota</taxon>
        <taxon>Sar</taxon>
        <taxon>Stramenopiles</taxon>
        <taxon>Ochrophyta</taxon>
        <taxon>Bacillariophyta</taxon>
        <taxon>Bacillariophyceae</taxon>
        <taxon>Bacillariophycidae</taxon>
        <taxon>Naviculales</taxon>
        <taxon>Phaeodactylaceae</taxon>
        <taxon>Phaeodactylum</taxon>
    </lineage>
</organism>
<dbReference type="InterPro" id="IPR017871">
    <property type="entry name" value="ABC_transporter-like_CS"/>
</dbReference>
<keyword evidence="5" id="KW-0547">Nucleotide-binding</keyword>
<feature type="domain" description="ABC transporter" evidence="12">
    <location>
        <begin position="285"/>
        <end position="534"/>
    </location>
</feature>
<dbReference type="InterPro" id="IPR036640">
    <property type="entry name" value="ABC1_TM_sf"/>
</dbReference>
<keyword evidence="3" id="KW-0813">Transport</keyword>
<feature type="transmembrane region" description="Helical" evidence="11">
    <location>
        <begin position="96"/>
        <end position="124"/>
    </location>
</feature>
<dbReference type="SUPFAM" id="SSF52540">
    <property type="entry name" value="P-loop containing nucleoside triphosphate hydrolases"/>
    <property type="match status" value="1"/>
</dbReference>
<sequence length="646" mass="70748">MWEVPNFIKYVKLLVLASVLAGVFSGLRGSVFTVVGGRVNVRLRIQLMDSLLSQDIGFFDTTKTGDITSRLSSDTTLVGDQVTLNVNVFLRSLVQAFGVLLCMFLISWQLSILAFISVPLITILSKWYGNYVRSLTKLMQKKLADGNSVSEAAFGSMPTVRSFDAAEAELKEFEQHMGKYLALNKRSAVAYCGYAAFTTAVPQLVFAVVVFYGGMLVRNNDISIGDLVKFLLYLQALSDAFSSIGYIFSSLTQAVGAADKVFELLHRTPRYRESSAQREAPRGEIQFENVDLYYPARPQRQVLNKLSLKVEPGSIIALVGQSGGGKSSVMSLIQHLYEQSGGRVLLDGQDVHEISPECLSRTISIVSQEPTLFARSIKRNIMYGLEGTDMEPTHEEIVEAARLANAESFIETLPQKYDTEVGERGVQLSGGQRQRLAIARALVRKPKVLLLDEATSALDAESEHLVQSAIDDMLARGKNEKGEGAMTVLIVAHRLSTVRNADTIFVIQNGQVVEEGNHGQLLENPTGAYSSLIRRQMQAQEKLDIAKTPADPNNKSASRPVNPSVKHLNRKLAPKHDGVSSQRLPTRSPTALKTNLVTDETLSRQPANTPSRKGSSVSSARITRPKSKNPKGANTESSRKNVNGSS</sequence>
<dbReference type="Pfam" id="PF00005">
    <property type="entry name" value="ABC_tran"/>
    <property type="match status" value="1"/>
</dbReference>
<dbReference type="eggNOG" id="KOG0058">
    <property type="taxonomic scope" value="Eukaryota"/>
</dbReference>
<dbReference type="OrthoDB" id="6500128at2759"/>
<feature type="domain" description="ABC transmembrane type-1" evidence="13">
    <location>
        <begin position="1"/>
        <end position="253"/>
    </location>
</feature>
<dbReference type="GO" id="GO:0016887">
    <property type="term" value="F:ATP hydrolysis activity"/>
    <property type="evidence" value="ECO:0007669"/>
    <property type="project" value="InterPro"/>
</dbReference>
<evidence type="ECO:0000256" key="10">
    <source>
        <dbReference type="SAM" id="MobiDB-lite"/>
    </source>
</evidence>
<proteinExistence type="inferred from homology"/>
<dbReference type="PANTHER" id="PTHR43394:SF1">
    <property type="entry name" value="ATP-BINDING CASSETTE SUB-FAMILY B MEMBER 10, MITOCHONDRIAL"/>
    <property type="match status" value="1"/>
</dbReference>
<dbReference type="GO" id="GO:0012505">
    <property type="term" value="C:endomembrane system"/>
    <property type="evidence" value="ECO:0007669"/>
    <property type="project" value="UniProtKB-SubCell"/>
</dbReference>
<evidence type="ECO:0000256" key="7">
    <source>
        <dbReference type="ARBA" id="ARBA00022967"/>
    </source>
</evidence>
<dbReference type="GO" id="GO:0005743">
    <property type="term" value="C:mitochondrial inner membrane"/>
    <property type="evidence" value="ECO:0007669"/>
    <property type="project" value="TreeGrafter"/>
</dbReference>
<protein>
    <submittedName>
        <fullName evidence="14">Uncharacterized protein</fullName>
    </submittedName>
</protein>
<keyword evidence="9 11" id="KW-0472">Membrane</keyword>
<evidence type="ECO:0000313" key="15">
    <source>
        <dbReference type="Proteomes" id="UP000000759"/>
    </source>
</evidence>
<evidence type="ECO:0000256" key="8">
    <source>
        <dbReference type="ARBA" id="ARBA00022989"/>
    </source>
</evidence>
<dbReference type="Gene3D" id="3.40.50.300">
    <property type="entry name" value="P-loop containing nucleotide triphosphate hydrolases"/>
    <property type="match status" value="1"/>
</dbReference>
<feature type="compositionally biased region" description="Polar residues" evidence="10">
    <location>
        <begin position="579"/>
        <end position="621"/>
    </location>
</feature>
<dbReference type="GO" id="GO:0005524">
    <property type="term" value="F:ATP binding"/>
    <property type="evidence" value="ECO:0007669"/>
    <property type="project" value="UniProtKB-KW"/>
</dbReference>
<dbReference type="FunFam" id="3.40.50.300:FF:000140">
    <property type="entry name" value="Lipid A export ATP-binding/permease protein MsbA"/>
    <property type="match status" value="1"/>
</dbReference>
<dbReference type="InterPro" id="IPR027417">
    <property type="entry name" value="P-loop_NTPase"/>
</dbReference>
<dbReference type="GeneID" id="7200629"/>
<dbReference type="Gene3D" id="1.20.1560.10">
    <property type="entry name" value="ABC transporter type 1, transmembrane domain"/>
    <property type="match status" value="1"/>
</dbReference>
<gene>
    <name evidence="14" type="ORF">PHATRDRAFT_20026</name>
</gene>
<comment type="subcellular location">
    <subcellularLocation>
        <location evidence="1">Endomembrane system</location>
        <topology evidence="1">Multi-pass membrane protein</topology>
    </subcellularLocation>
</comment>
<feature type="compositionally biased region" description="Polar residues" evidence="10">
    <location>
        <begin position="551"/>
        <end position="561"/>
    </location>
</feature>
<dbReference type="SUPFAM" id="SSF90123">
    <property type="entry name" value="ABC transporter transmembrane region"/>
    <property type="match status" value="1"/>
</dbReference>
<dbReference type="PROSITE" id="PS00211">
    <property type="entry name" value="ABC_TRANSPORTER_1"/>
    <property type="match status" value="1"/>
</dbReference>
<keyword evidence="7" id="KW-1278">Translocase</keyword>
<evidence type="ECO:0000256" key="6">
    <source>
        <dbReference type="ARBA" id="ARBA00022840"/>
    </source>
</evidence>
<dbReference type="AlphaFoldDB" id="B7FY43"/>
<evidence type="ECO:0000256" key="3">
    <source>
        <dbReference type="ARBA" id="ARBA00022448"/>
    </source>
</evidence>
<keyword evidence="6" id="KW-0067">ATP-binding</keyword>
<evidence type="ECO:0000256" key="9">
    <source>
        <dbReference type="ARBA" id="ARBA00023136"/>
    </source>
</evidence>
<keyword evidence="4 11" id="KW-0812">Transmembrane</keyword>
<name>B7FY43_PHATC</name>
<dbReference type="InterPro" id="IPR003593">
    <property type="entry name" value="AAA+_ATPase"/>
</dbReference>
<reference evidence="14 15" key="1">
    <citation type="journal article" date="2008" name="Nature">
        <title>The Phaeodactylum genome reveals the evolutionary history of diatom genomes.</title>
        <authorList>
            <person name="Bowler C."/>
            <person name="Allen A.E."/>
            <person name="Badger J.H."/>
            <person name="Grimwood J."/>
            <person name="Jabbari K."/>
            <person name="Kuo A."/>
            <person name="Maheswari U."/>
            <person name="Martens C."/>
            <person name="Maumus F."/>
            <person name="Otillar R.P."/>
            <person name="Rayko E."/>
            <person name="Salamov A."/>
            <person name="Vandepoele K."/>
            <person name="Beszteri B."/>
            <person name="Gruber A."/>
            <person name="Heijde M."/>
            <person name="Katinka M."/>
            <person name="Mock T."/>
            <person name="Valentin K."/>
            <person name="Verret F."/>
            <person name="Berges J.A."/>
            <person name="Brownlee C."/>
            <person name="Cadoret J.P."/>
            <person name="Chiovitti A."/>
            <person name="Choi C.J."/>
            <person name="Coesel S."/>
            <person name="De Martino A."/>
            <person name="Detter J.C."/>
            <person name="Durkin C."/>
            <person name="Falciatore A."/>
            <person name="Fournet J."/>
            <person name="Haruta M."/>
            <person name="Huysman M.J."/>
            <person name="Jenkins B.D."/>
            <person name="Jiroutova K."/>
            <person name="Jorgensen R.E."/>
            <person name="Joubert Y."/>
            <person name="Kaplan A."/>
            <person name="Kroger N."/>
            <person name="Kroth P.G."/>
            <person name="La Roche J."/>
            <person name="Lindquist E."/>
            <person name="Lommer M."/>
            <person name="Martin-Jezequel V."/>
            <person name="Lopez P.J."/>
            <person name="Lucas S."/>
            <person name="Mangogna M."/>
            <person name="McGinnis K."/>
            <person name="Medlin L.K."/>
            <person name="Montsant A."/>
            <person name="Oudot-Le Secq M.P."/>
            <person name="Napoli C."/>
            <person name="Obornik M."/>
            <person name="Parker M.S."/>
            <person name="Petit J.L."/>
            <person name="Porcel B.M."/>
            <person name="Poulsen N."/>
            <person name="Robison M."/>
            <person name="Rychlewski L."/>
            <person name="Rynearson T.A."/>
            <person name="Schmutz J."/>
            <person name="Shapiro H."/>
            <person name="Siaut M."/>
            <person name="Stanley M."/>
            <person name="Sussman M.R."/>
            <person name="Taylor A.R."/>
            <person name="Vardi A."/>
            <person name="von Dassow P."/>
            <person name="Vyverman W."/>
            <person name="Willis A."/>
            <person name="Wyrwicz L.S."/>
            <person name="Rokhsar D.S."/>
            <person name="Weissenbach J."/>
            <person name="Armbrust E.V."/>
            <person name="Green B.R."/>
            <person name="Van de Peer Y."/>
            <person name="Grigoriev I.V."/>
        </authorList>
    </citation>
    <scope>NUCLEOTIDE SEQUENCE [LARGE SCALE GENOMIC DNA]</scope>
    <source>
        <strain evidence="14 15">CCAP 1055/1</strain>
    </source>
</reference>
<dbReference type="CDD" id="cd18572">
    <property type="entry name" value="ABC_6TM_TAP"/>
    <property type="match status" value="1"/>
</dbReference>
<reference evidence="15" key="2">
    <citation type="submission" date="2008-08" db="EMBL/GenBank/DDBJ databases">
        <authorList>
            <consortium name="Diatom Consortium"/>
            <person name="Grigoriev I."/>
            <person name="Grimwood J."/>
            <person name="Kuo A."/>
            <person name="Otillar R.P."/>
            <person name="Salamov A."/>
            <person name="Detter J.C."/>
            <person name="Lindquist E."/>
            <person name="Shapiro H."/>
            <person name="Lucas S."/>
            <person name="Glavina del Rio T."/>
            <person name="Pitluck S."/>
            <person name="Rokhsar D."/>
            <person name="Bowler C."/>
        </authorList>
    </citation>
    <scope>GENOME REANNOTATION</scope>
    <source>
        <strain evidence="15">CCAP 1055/1</strain>
    </source>
</reference>
<dbReference type="InterPro" id="IPR011527">
    <property type="entry name" value="ABC1_TM_dom"/>
</dbReference>
<feature type="region of interest" description="Disordered" evidence="10">
    <location>
        <begin position="546"/>
        <end position="646"/>
    </location>
</feature>
<dbReference type="PaxDb" id="2850-Phatr20026"/>
<dbReference type="EMBL" id="CM000610">
    <property type="protein sequence ID" value="EEC48856.1"/>
    <property type="molecule type" value="Genomic_DNA"/>
</dbReference>
<dbReference type="InterPro" id="IPR039421">
    <property type="entry name" value="Type_1_exporter"/>
</dbReference>
<accession>B7FY43</accession>
<dbReference type="STRING" id="556484.B7FY43"/>
<dbReference type="GO" id="GO:0015421">
    <property type="term" value="F:ABC-type oligopeptide transporter activity"/>
    <property type="evidence" value="ECO:0007669"/>
    <property type="project" value="TreeGrafter"/>
</dbReference>
<dbReference type="PANTHER" id="PTHR43394">
    <property type="entry name" value="ATP-DEPENDENT PERMEASE MDL1, MITOCHONDRIAL"/>
    <property type="match status" value="1"/>
</dbReference>
<dbReference type="FunCoup" id="B7FY43">
    <property type="interactions" value="10"/>
</dbReference>
<keyword evidence="8 11" id="KW-1133">Transmembrane helix</keyword>
<evidence type="ECO:0000259" key="12">
    <source>
        <dbReference type="PROSITE" id="PS50893"/>
    </source>
</evidence>
<evidence type="ECO:0000256" key="4">
    <source>
        <dbReference type="ARBA" id="ARBA00022692"/>
    </source>
</evidence>
<comment type="similarity">
    <text evidence="2">Belongs to the ABC transporter superfamily. ABCB family. MHC peptide exporter (TC 3.A.1.209) subfamily.</text>
</comment>